<protein>
    <submittedName>
        <fullName evidence="6">DUF1232 domain-containing protein</fullName>
    </submittedName>
</protein>
<evidence type="ECO:0000256" key="1">
    <source>
        <dbReference type="ARBA" id="ARBA00004127"/>
    </source>
</evidence>
<sequence length="148" mass="16859">MKIFKKEDYEKEYKKYESRAAKYLNDPGKTSGLLSKASKKADSKKNALSEVWDKLQLLFELIKAYSKGQYRDISAKTAVTVIAGILYFVSPLDLVPDFLAGIGILDDAAIIGFIIKQITNELERFKLWKETQPDNIIEMEEDSKKTLV</sequence>
<dbReference type="Pfam" id="PF06803">
    <property type="entry name" value="DUF1232"/>
    <property type="match status" value="1"/>
</dbReference>
<dbReference type="EMBL" id="VTER01000008">
    <property type="protein sequence ID" value="TYS46336.1"/>
    <property type="molecule type" value="Genomic_DNA"/>
</dbReference>
<comment type="subcellular location">
    <subcellularLocation>
        <location evidence="1">Endomembrane system</location>
        <topology evidence="1">Multi-pass membrane protein</topology>
    </subcellularLocation>
</comment>
<dbReference type="Proteomes" id="UP000322139">
    <property type="component" value="Unassembled WGS sequence"/>
</dbReference>
<evidence type="ECO:0000256" key="3">
    <source>
        <dbReference type="ARBA" id="ARBA00022989"/>
    </source>
</evidence>
<evidence type="ECO:0000256" key="2">
    <source>
        <dbReference type="ARBA" id="ARBA00022692"/>
    </source>
</evidence>
<organism evidence="6 7">
    <name type="scientific">Bacillus infantis</name>
    <dbReference type="NCBI Taxonomy" id="324767"/>
    <lineage>
        <taxon>Bacteria</taxon>
        <taxon>Bacillati</taxon>
        <taxon>Bacillota</taxon>
        <taxon>Bacilli</taxon>
        <taxon>Bacillales</taxon>
        <taxon>Bacillaceae</taxon>
        <taxon>Bacillus</taxon>
    </lineage>
</organism>
<dbReference type="RefSeq" id="WP_148975913.1">
    <property type="nucleotide sequence ID" value="NZ_JBNIKT010000002.1"/>
</dbReference>
<dbReference type="GO" id="GO:0012505">
    <property type="term" value="C:endomembrane system"/>
    <property type="evidence" value="ECO:0007669"/>
    <property type="project" value="UniProtKB-SubCell"/>
</dbReference>
<accession>A0A5D4R8W3</accession>
<dbReference type="InterPro" id="IPR010652">
    <property type="entry name" value="DUF1232"/>
</dbReference>
<keyword evidence="4" id="KW-0472">Membrane</keyword>
<evidence type="ECO:0000313" key="6">
    <source>
        <dbReference type="EMBL" id="TYS46336.1"/>
    </source>
</evidence>
<reference evidence="6 7" key="1">
    <citation type="submission" date="2019-08" db="EMBL/GenBank/DDBJ databases">
        <title>Bacillus genomes from the desert of Cuatro Cienegas, Coahuila.</title>
        <authorList>
            <person name="Olmedo-Alvarez G."/>
        </authorList>
    </citation>
    <scope>NUCLEOTIDE SEQUENCE [LARGE SCALE GENOMIC DNA]</scope>
    <source>
        <strain evidence="6 7">CH446_14T</strain>
    </source>
</reference>
<evidence type="ECO:0000256" key="4">
    <source>
        <dbReference type="ARBA" id="ARBA00023136"/>
    </source>
</evidence>
<feature type="domain" description="DUF1232" evidence="5">
    <location>
        <begin position="79"/>
        <end position="113"/>
    </location>
</feature>
<keyword evidence="2" id="KW-0812">Transmembrane</keyword>
<evidence type="ECO:0000313" key="7">
    <source>
        <dbReference type="Proteomes" id="UP000322139"/>
    </source>
</evidence>
<keyword evidence="3" id="KW-1133">Transmembrane helix</keyword>
<dbReference type="AlphaFoldDB" id="A0A5D4R8W3"/>
<evidence type="ECO:0000259" key="5">
    <source>
        <dbReference type="Pfam" id="PF06803"/>
    </source>
</evidence>
<gene>
    <name evidence="6" type="ORF">FZD51_17315</name>
</gene>
<proteinExistence type="predicted"/>
<name>A0A5D4R8W3_9BACI</name>
<comment type="caution">
    <text evidence="6">The sequence shown here is derived from an EMBL/GenBank/DDBJ whole genome shotgun (WGS) entry which is preliminary data.</text>
</comment>